<dbReference type="PROSITE" id="PS51846">
    <property type="entry name" value="CNNM"/>
    <property type="match status" value="1"/>
</dbReference>
<evidence type="ECO:0000256" key="4">
    <source>
        <dbReference type="ARBA" id="ARBA00022692"/>
    </source>
</evidence>
<evidence type="ECO:0000313" key="16">
    <source>
        <dbReference type="Proteomes" id="UP000288028"/>
    </source>
</evidence>
<dbReference type="FunFam" id="3.10.580.10:FF:000002">
    <property type="entry name" value="Magnesium/cobalt efflux protein CorC"/>
    <property type="match status" value="1"/>
</dbReference>
<proteinExistence type="inferred from homology"/>
<feature type="domain" description="CBS" evidence="13">
    <location>
        <begin position="286"/>
        <end position="343"/>
    </location>
</feature>
<evidence type="ECO:0000313" key="15">
    <source>
        <dbReference type="EMBL" id="RSU16709.1"/>
    </source>
</evidence>
<dbReference type="Pfam" id="PF03471">
    <property type="entry name" value="CorC_HlyC"/>
    <property type="match status" value="1"/>
</dbReference>
<dbReference type="SUPFAM" id="SSF54631">
    <property type="entry name" value="CBS-domain pair"/>
    <property type="match status" value="1"/>
</dbReference>
<evidence type="ECO:0000256" key="2">
    <source>
        <dbReference type="ARBA" id="ARBA00006337"/>
    </source>
</evidence>
<gene>
    <name evidence="15" type="ORF">CBF28_00555</name>
</gene>
<feature type="transmembrane region" description="Helical" evidence="12">
    <location>
        <begin position="12"/>
        <end position="35"/>
    </location>
</feature>
<sequence>MNADPDSQSILINVIVLVVLTLLNAFFAAAEMAVVSVNKSRVEQKAGEGDKASVKLLRLINDSSTFLSTIQVGITLVTILSGASLANSFAKKLAPLFGDVSWAKQASQVIVLILLTYISIVFGELYPKRIALNKSEEVAKFALGPIKVLGVLMKPFVWLLSASTNLLSRITPMTFDDESDKMTREEMAYMLTNEGVLDSDELEMVQGIFDLDTTLAREVMVPRTEAFMIDIHDSATENIDKVLSNNFSRIPVYDDDKDKVIGILHLKNLLKEARKTGFENVDLLKVIHEPLFVPETIFIDDLLVELKRTQNHMAILLDEYGGVVGLVTFEDLLEEIVGEIDDESDELTIEELYTQIGEDEYIIQARMPIDDFNEHFETTLDMNDVDTMAGYVITALGVIPEMNETLSIDVENVTLTTHKVEGTRLIEIKVKVHEKEEEPEEEKYRRLKGSTDKDKDKEKEKED</sequence>
<dbReference type="InterPro" id="IPR005170">
    <property type="entry name" value="Transptr-assoc_dom"/>
</dbReference>
<keyword evidence="3" id="KW-1003">Cell membrane</keyword>
<keyword evidence="6 10" id="KW-1133">Transmembrane helix</keyword>
<feature type="transmembrane region" description="Helical" evidence="12">
    <location>
        <begin position="138"/>
        <end position="160"/>
    </location>
</feature>
<dbReference type="SMART" id="SM01091">
    <property type="entry name" value="CorC_HlyC"/>
    <property type="match status" value="1"/>
</dbReference>
<dbReference type="InterPro" id="IPR016169">
    <property type="entry name" value="FAD-bd_PCMH_sub2"/>
</dbReference>
<evidence type="ECO:0000259" key="14">
    <source>
        <dbReference type="PROSITE" id="PS51846"/>
    </source>
</evidence>
<evidence type="ECO:0000256" key="6">
    <source>
        <dbReference type="ARBA" id="ARBA00022989"/>
    </source>
</evidence>
<dbReference type="Pfam" id="PF00571">
    <property type="entry name" value="CBS"/>
    <property type="match status" value="2"/>
</dbReference>
<dbReference type="GeneID" id="95579938"/>
<dbReference type="InterPro" id="IPR051676">
    <property type="entry name" value="UPF0053_domain"/>
</dbReference>
<evidence type="ECO:0000256" key="7">
    <source>
        <dbReference type="ARBA" id="ARBA00023122"/>
    </source>
</evidence>
<dbReference type="InterPro" id="IPR036318">
    <property type="entry name" value="FAD-bd_PCMH-like_sf"/>
</dbReference>
<dbReference type="Gene3D" id="3.10.580.10">
    <property type="entry name" value="CBS-domain"/>
    <property type="match status" value="1"/>
</dbReference>
<evidence type="ECO:0000256" key="1">
    <source>
        <dbReference type="ARBA" id="ARBA00004651"/>
    </source>
</evidence>
<feature type="domain" description="CBS" evidence="13">
    <location>
        <begin position="220"/>
        <end position="283"/>
    </location>
</feature>
<keyword evidence="7 9" id="KW-0129">CBS domain</keyword>
<dbReference type="Proteomes" id="UP000288028">
    <property type="component" value="Unassembled WGS sequence"/>
</dbReference>
<evidence type="ECO:0000256" key="12">
    <source>
        <dbReference type="SAM" id="Phobius"/>
    </source>
</evidence>
<dbReference type="InterPro" id="IPR000644">
    <property type="entry name" value="CBS_dom"/>
</dbReference>
<keyword evidence="4 10" id="KW-0812">Transmembrane</keyword>
<dbReference type="PROSITE" id="PS51371">
    <property type="entry name" value="CBS"/>
    <property type="match status" value="2"/>
</dbReference>
<dbReference type="GO" id="GO:0050660">
    <property type="term" value="F:flavin adenine dinucleotide binding"/>
    <property type="evidence" value="ECO:0007669"/>
    <property type="project" value="InterPro"/>
</dbReference>
<dbReference type="Pfam" id="PF01595">
    <property type="entry name" value="CNNM"/>
    <property type="match status" value="1"/>
</dbReference>
<dbReference type="SUPFAM" id="SSF56176">
    <property type="entry name" value="FAD-binding/transporter-associated domain-like"/>
    <property type="match status" value="1"/>
</dbReference>
<feature type="transmembrane region" description="Helical" evidence="12">
    <location>
        <begin position="65"/>
        <end position="86"/>
    </location>
</feature>
<dbReference type="InterPro" id="IPR002550">
    <property type="entry name" value="CNNM"/>
</dbReference>
<organism evidence="15 16">
    <name type="scientific">Vagococcus carniphilus</name>
    <dbReference type="NCBI Taxonomy" id="218144"/>
    <lineage>
        <taxon>Bacteria</taxon>
        <taxon>Bacillati</taxon>
        <taxon>Bacillota</taxon>
        <taxon>Bacilli</taxon>
        <taxon>Lactobacillales</taxon>
        <taxon>Enterococcaceae</taxon>
        <taxon>Vagococcus</taxon>
    </lineage>
</organism>
<feature type="region of interest" description="Disordered" evidence="11">
    <location>
        <begin position="434"/>
        <end position="463"/>
    </location>
</feature>
<dbReference type="EMBL" id="NGKB01000001">
    <property type="protein sequence ID" value="RSU16709.1"/>
    <property type="molecule type" value="Genomic_DNA"/>
</dbReference>
<evidence type="ECO:0000256" key="10">
    <source>
        <dbReference type="PROSITE-ProRule" id="PRU01193"/>
    </source>
</evidence>
<accession>A0A430B8T6</accession>
<comment type="subcellular location">
    <subcellularLocation>
        <location evidence="1">Cell membrane</location>
        <topology evidence="1">Multi-pass membrane protein</topology>
    </subcellularLocation>
</comment>
<dbReference type="InterPro" id="IPR044751">
    <property type="entry name" value="Ion_transp-like_CBS"/>
</dbReference>
<feature type="compositionally biased region" description="Basic and acidic residues" evidence="11">
    <location>
        <begin position="449"/>
        <end position="463"/>
    </location>
</feature>
<reference evidence="15 16" key="1">
    <citation type="submission" date="2017-05" db="EMBL/GenBank/DDBJ databases">
        <title>Vagococcus spp. assemblies.</title>
        <authorList>
            <person name="Gulvik C.A."/>
        </authorList>
    </citation>
    <scope>NUCLEOTIDE SEQUENCE [LARGE SCALE GENOMIC DNA]</scope>
    <source>
        <strain evidence="15 16">SS1714</strain>
    </source>
</reference>
<dbReference type="InterPro" id="IPR046342">
    <property type="entry name" value="CBS_dom_sf"/>
</dbReference>
<evidence type="ECO:0000256" key="3">
    <source>
        <dbReference type="ARBA" id="ARBA00022475"/>
    </source>
</evidence>
<dbReference type="PANTHER" id="PTHR43099:SF2">
    <property type="entry name" value="UPF0053 PROTEIN YRKA"/>
    <property type="match status" value="1"/>
</dbReference>
<evidence type="ECO:0000256" key="5">
    <source>
        <dbReference type="ARBA" id="ARBA00022737"/>
    </source>
</evidence>
<feature type="transmembrane region" description="Helical" evidence="12">
    <location>
        <begin position="106"/>
        <end position="126"/>
    </location>
</feature>
<keyword evidence="8 10" id="KW-0472">Membrane</keyword>
<dbReference type="Gene3D" id="3.30.465.10">
    <property type="match status" value="1"/>
</dbReference>
<dbReference type="AlphaFoldDB" id="A0A430B8T6"/>
<evidence type="ECO:0000259" key="13">
    <source>
        <dbReference type="PROSITE" id="PS51371"/>
    </source>
</evidence>
<keyword evidence="16" id="KW-1185">Reference proteome</keyword>
<name>A0A430B8T6_9ENTE</name>
<comment type="caution">
    <text evidence="15">The sequence shown here is derived from an EMBL/GenBank/DDBJ whole genome shotgun (WGS) entry which is preliminary data.</text>
</comment>
<dbReference type="GO" id="GO:0005886">
    <property type="term" value="C:plasma membrane"/>
    <property type="evidence" value="ECO:0007669"/>
    <property type="project" value="UniProtKB-SubCell"/>
</dbReference>
<dbReference type="PANTHER" id="PTHR43099">
    <property type="entry name" value="UPF0053 PROTEIN YRKA"/>
    <property type="match status" value="1"/>
</dbReference>
<feature type="domain" description="CNNM transmembrane" evidence="14">
    <location>
        <begin position="6"/>
        <end position="201"/>
    </location>
</feature>
<comment type="similarity">
    <text evidence="2">Belongs to the UPF0053 family.</text>
</comment>
<evidence type="ECO:0000256" key="8">
    <source>
        <dbReference type="ARBA" id="ARBA00023136"/>
    </source>
</evidence>
<dbReference type="CDD" id="cd04590">
    <property type="entry name" value="CBS_pair_CorC_HlyC_assoc"/>
    <property type="match status" value="1"/>
</dbReference>
<dbReference type="RefSeq" id="WP_126790802.1">
    <property type="nucleotide sequence ID" value="NZ_CP060720.1"/>
</dbReference>
<dbReference type="OrthoDB" id="9798188at2"/>
<protein>
    <submittedName>
        <fullName evidence="15">Hemolysin</fullName>
    </submittedName>
</protein>
<evidence type="ECO:0000256" key="9">
    <source>
        <dbReference type="PROSITE-ProRule" id="PRU00703"/>
    </source>
</evidence>
<keyword evidence="5" id="KW-0677">Repeat</keyword>
<evidence type="ECO:0000256" key="11">
    <source>
        <dbReference type="SAM" id="MobiDB-lite"/>
    </source>
</evidence>